<accession>A0AAW1JT28</accession>
<dbReference type="EMBL" id="JBDFQZ010000007">
    <property type="protein sequence ID" value="KAK9706825.1"/>
    <property type="molecule type" value="Genomic_DNA"/>
</dbReference>
<comment type="caution">
    <text evidence="2">The sequence shown here is derived from an EMBL/GenBank/DDBJ whole genome shotgun (WGS) entry which is preliminary data.</text>
</comment>
<keyword evidence="3" id="KW-1185">Reference proteome</keyword>
<name>A0AAW1JT28_SAPOF</name>
<organism evidence="2 3">
    <name type="scientific">Saponaria officinalis</name>
    <name type="common">Common soapwort</name>
    <name type="synonym">Lychnis saponaria</name>
    <dbReference type="NCBI Taxonomy" id="3572"/>
    <lineage>
        <taxon>Eukaryota</taxon>
        <taxon>Viridiplantae</taxon>
        <taxon>Streptophyta</taxon>
        <taxon>Embryophyta</taxon>
        <taxon>Tracheophyta</taxon>
        <taxon>Spermatophyta</taxon>
        <taxon>Magnoliopsida</taxon>
        <taxon>eudicotyledons</taxon>
        <taxon>Gunneridae</taxon>
        <taxon>Pentapetalae</taxon>
        <taxon>Caryophyllales</taxon>
        <taxon>Caryophyllaceae</taxon>
        <taxon>Caryophylleae</taxon>
        <taxon>Saponaria</taxon>
    </lineage>
</organism>
<evidence type="ECO:0000313" key="3">
    <source>
        <dbReference type="Proteomes" id="UP001443914"/>
    </source>
</evidence>
<dbReference type="Pfam" id="PF07939">
    <property type="entry name" value="DUF1685"/>
    <property type="match status" value="1"/>
</dbReference>
<dbReference type="InterPro" id="IPR012881">
    <property type="entry name" value="DUF1685"/>
</dbReference>
<feature type="region of interest" description="Disordered" evidence="1">
    <location>
        <begin position="99"/>
        <end position="129"/>
    </location>
</feature>
<feature type="region of interest" description="Disordered" evidence="1">
    <location>
        <begin position="31"/>
        <end position="78"/>
    </location>
</feature>
<dbReference type="Proteomes" id="UP001443914">
    <property type="component" value="Unassembled WGS sequence"/>
</dbReference>
<dbReference type="PANTHER" id="PTHR33785:SF12">
    <property type="entry name" value="DUF1685 FAMILY PROTEIN"/>
    <property type="match status" value="1"/>
</dbReference>
<protein>
    <submittedName>
        <fullName evidence="2">Uncharacterized protein</fullName>
    </submittedName>
</protein>
<reference evidence="2" key="1">
    <citation type="submission" date="2024-03" db="EMBL/GenBank/DDBJ databases">
        <title>WGS assembly of Saponaria officinalis var. Norfolk2.</title>
        <authorList>
            <person name="Jenkins J."/>
            <person name="Shu S."/>
            <person name="Grimwood J."/>
            <person name="Barry K."/>
            <person name="Goodstein D."/>
            <person name="Schmutz J."/>
            <person name="Leebens-Mack J."/>
            <person name="Osbourn A."/>
        </authorList>
    </citation>
    <scope>NUCLEOTIDE SEQUENCE [LARGE SCALE GENOMIC DNA]</scope>
    <source>
        <strain evidence="2">JIC</strain>
    </source>
</reference>
<feature type="compositionally biased region" description="Basic and acidic residues" evidence="1">
    <location>
        <begin position="100"/>
        <end position="113"/>
    </location>
</feature>
<gene>
    <name evidence="2" type="ORF">RND81_07G154100</name>
</gene>
<feature type="compositionally biased region" description="Polar residues" evidence="1">
    <location>
        <begin position="114"/>
        <end position="123"/>
    </location>
</feature>
<evidence type="ECO:0000256" key="1">
    <source>
        <dbReference type="SAM" id="MobiDB-lite"/>
    </source>
</evidence>
<sequence length="251" mass="28540">MEAENVINLLDSYWYDLDFFKRTKPTKINEITETPASNNSSNSDHYNTPELPTIHTKCPSFKKTSSNSSKSSDFSASPISVLQSPKLKPIYSGKQTLEFEDSKSENQTHEEQTPAKSKGNNVISRSRRKKRLSKSLSDLEFEELKGFMDLGFVFSEEDRDNSTLASIIPGLQKFGNKTRDGFSNVYLPSTNNVNKSGVVRPYLSEAWEELEKKKKESKNELNWKVPEYSSQIDMKGYLKSWAHNVASTVKL</sequence>
<evidence type="ECO:0000313" key="2">
    <source>
        <dbReference type="EMBL" id="KAK9706825.1"/>
    </source>
</evidence>
<feature type="compositionally biased region" description="Low complexity" evidence="1">
    <location>
        <begin position="61"/>
        <end position="78"/>
    </location>
</feature>
<proteinExistence type="predicted"/>
<dbReference type="PANTHER" id="PTHR33785">
    <property type="entry name" value="OS06G0550800 PROTEIN"/>
    <property type="match status" value="1"/>
</dbReference>
<feature type="compositionally biased region" description="Polar residues" evidence="1">
    <location>
        <begin position="31"/>
        <end position="46"/>
    </location>
</feature>
<dbReference type="AlphaFoldDB" id="A0AAW1JT28"/>